<dbReference type="InterPro" id="IPR045853">
    <property type="entry name" value="Pep_chain_release_fac_I_sf"/>
</dbReference>
<dbReference type="HAMAP" id="MF_00094">
    <property type="entry name" value="Rel_fac_2"/>
    <property type="match status" value="1"/>
</dbReference>
<keyword evidence="6 7" id="KW-0648">Protein biosynthesis</keyword>
<feature type="region of interest" description="Disordered" evidence="9">
    <location>
        <begin position="1"/>
        <end position="21"/>
    </location>
</feature>
<comment type="function">
    <text evidence="1 7">Peptide chain release factor 2 directs the termination of translation in response to the peptide chain termination codons UGA and UAA.</text>
</comment>
<comment type="PTM">
    <text evidence="7">Methylated by PrmC. Methylation increases the termination efficiency of RF2.</text>
</comment>
<feature type="compositionally biased region" description="Basic and acidic residues" evidence="9">
    <location>
        <begin position="7"/>
        <end position="21"/>
    </location>
</feature>
<evidence type="ECO:0000256" key="2">
    <source>
        <dbReference type="ARBA" id="ARBA00010835"/>
    </source>
</evidence>
<evidence type="ECO:0000259" key="10">
    <source>
        <dbReference type="PROSITE" id="PS00745"/>
    </source>
</evidence>
<comment type="similarity">
    <text evidence="2 7">Belongs to the prokaryotic/mitochondrial release factor family.</text>
</comment>
<dbReference type="RefSeq" id="WP_377790299.1">
    <property type="nucleotide sequence ID" value="NZ_JBHLYQ010000134.1"/>
</dbReference>
<dbReference type="InterPro" id="IPR004374">
    <property type="entry name" value="PrfB"/>
</dbReference>
<name>A0ABV6C4R5_9ACTN</name>
<dbReference type="EMBL" id="JBHLYQ010000134">
    <property type="protein sequence ID" value="MFC0082681.1"/>
    <property type="molecule type" value="Genomic_DNA"/>
</dbReference>
<comment type="caution">
    <text evidence="11">The sequence shown here is derived from an EMBL/GenBank/DDBJ whole genome shotgun (WGS) entry which is preliminary data.</text>
</comment>
<dbReference type="PROSITE" id="PS00745">
    <property type="entry name" value="RF_PROK_I"/>
    <property type="match status" value="1"/>
</dbReference>
<dbReference type="Gene3D" id="3.30.70.1660">
    <property type="match status" value="1"/>
</dbReference>
<evidence type="ECO:0000313" key="11">
    <source>
        <dbReference type="EMBL" id="MFC0082681.1"/>
    </source>
</evidence>
<feature type="coiled-coil region" evidence="8">
    <location>
        <begin position="24"/>
        <end position="51"/>
    </location>
</feature>
<evidence type="ECO:0000256" key="9">
    <source>
        <dbReference type="SAM" id="MobiDB-lite"/>
    </source>
</evidence>
<keyword evidence="12" id="KW-1185">Reference proteome</keyword>
<evidence type="ECO:0000256" key="7">
    <source>
        <dbReference type="HAMAP-Rule" id="MF_00094"/>
    </source>
</evidence>
<dbReference type="Gene3D" id="1.20.58.410">
    <property type="entry name" value="Release factor"/>
    <property type="match status" value="1"/>
</dbReference>
<evidence type="ECO:0000256" key="6">
    <source>
        <dbReference type="ARBA" id="ARBA00022917"/>
    </source>
</evidence>
<dbReference type="PANTHER" id="PTHR43116">
    <property type="entry name" value="PEPTIDE CHAIN RELEASE FACTOR 2"/>
    <property type="match status" value="1"/>
</dbReference>
<sequence length="392" mass="43416">MGPAEARPLEAGRGGGERDVPGELAALRRRVEEARADLGEERLRERRAELEAEVARPDLWEDQDRAKAVTAELGKVNADLGLLEELGQRLADAEAAGELLEEEPDPQLSAELTESLEELGRRLDELELRSLFRGQYDEGDAIVELHAGAGGTDAQDWCEMLLRMYLRWAERRGFDVEVDEVSPGQEAGILSATFVVKGRFAYGLLQAERGVHRLVRISPFDAQHRRQTSFASVDVTPMVPEDAEVAIDERDLRVDTYRSSGAGGQHVNKTDSAVRITHLPTGIVVSCQNERSQHQNRARAMQILASKLAALAEEQRRAELAALSGPKVDVAWGNQTRNYVLAPYQLVKDLRTGLETGNVEAVLDGDLDRFIEAELRRRRREEGDQEAGRAGS</sequence>
<dbReference type="InterPro" id="IPR000352">
    <property type="entry name" value="Pep_chain_release_fac_I"/>
</dbReference>
<reference evidence="11 12" key="1">
    <citation type="submission" date="2024-09" db="EMBL/GenBank/DDBJ databases">
        <authorList>
            <person name="Sun Q."/>
            <person name="Mori K."/>
        </authorList>
    </citation>
    <scope>NUCLEOTIDE SEQUENCE [LARGE SCALE GENOMIC DNA]</scope>
    <source>
        <strain evidence="11 12">JCM 15389</strain>
    </source>
</reference>
<dbReference type="Pfam" id="PF00472">
    <property type="entry name" value="RF-1"/>
    <property type="match status" value="1"/>
</dbReference>
<dbReference type="InterPro" id="IPR005139">
    <property type="entry name" value="PCRF"/>
</dbReference>
<dbReference type="Gene3D" id="3.30.160.20">
    <property type="match status" value="1"/>
</dbReference>
<feature type="coiled-coil region" evidence="8">
    <location>
        <begin position="83"/>
        <end position="129"/>
    </location>
</feature>
<dbReference type="PANTHER" id="PTHR43116:SF3">
    <property type="entry name" value="CLASS I PEPTIDE CHAIN RELEASE FACTOR"/>
    <property type="match status" value="1"/>
</dbReference>
<protein>
    <recommendedName>
        <fullName evidence="3 7">Peptide chain release factor 2</fullName>
        <shortName evidence="7">RF-2</shortName>
    </recommendedName>
</protein>
<feature type="domain" description="Prokaryotic-type class I peptide chain release factors" evidence="10">
    <location>
        <begin position="258"/>
        <end position="274"/>
    </location>
</feature>
<dbReference type="NCBIfam" id="TIGR00020">
    <property type="entry name" value="prfB"/>
    <property type="match status" value="1"/>
</dbReference>
<feature type="modified residue" description="N5-methylglutamine" evidence="7">
    <location>
        <position position="265"/>
    </location>
</feature>
<dbReference type="SUPFAM" id="SSF75620">
    <property type="entry name" value="Release factor"/>
    <property type="match status" value="1"/>
</dbReference>
<organism evidence="11 12">
    <name type="scientific">Aciditerrimonas ferrireducens</name>
    <dbReference type="NCBI Taxonomy" id="667306"/>
    <lineage>
        <taxon>Bacteria</taxon>
        <taxon>Bacillati</taxon>
        <taxon>Actinomycetota</taxon>
        <taxon>Acidimicrobiia</taxon>
        <taxon>Acidimicrobiales</taxon>
        <taxon>Acidimicrobiaceae</taxon>
        <taxon>Aciditerrimonas</taxon>
    </lineage>
</organism>
<evidence type="ECO:0000256" key="3">
    <source>
        <dbReference type="ARBA" id="ARBA00019192"/>
    </source>
</evidence>
<dbReference type="Proteomes" id="UP001589788">
    <property type="component" value="Unassembled WGS sequence"/>
</dbReference>
<keyword evidence="5 7" id="KW-0963">Cytoplasm</keyword>
<evidence type="ECO:0000256" key="5">
    <source>
        <dbReference type="ARBA" id="ARBA00022490"/>
    </source>
</evidence>
<gene>
    <name evidence="7 11" type="primary">prfB</name>
    <name evidence="11" type="ORF">ACFFRE_11115</name>
</gene>
<dbReference type="Pfam" id="PF03462">
    <property type="entry name" value="PCRF"/>
    <property type="match status" value="1"/>
</dbReference>
<evidence type="ECO:0000256" key="8">
    <source>
        <dbReference type="SAM" id="Coils"/>
    </source>
</evidence>
<evidence type="ECO:0000256" key="4">
    <source>
        <dbReference type="ARBA" id="ARBA00022481"/>
    </source>
</evidence>
<keyword evidence="4 7" id="KW-0488">Methylation</keyword>
<dbReference type="SMART" id="SM00937">
    <property type="entry name" value="PCRF"/>
    <property type="match status" value="1"/>
</dbReference>
<keyword evidence="8" id="KW-0175">Coiled coil</keyword>
<evidence type="ECO:0000313" key="12">
    <source>
        <dbReference type="Proteomes" id="UP001589788"/>
    </source>
</evidence>
<comment type="subcellular location">
    <subcellularLocation>
        <location evidence="7">Cytoplasm</location>
    </subcellularLocation>
</comment>
<accession>A0ABV6C4R5</accession>
<evidence type="ECO:0000256" key="1">
    <source>
        <dbReference type="ARBA" id="ARBA00002613"/>
    </source>
</evidence>
<proteinExistence type="inferred from homology"/>